<sequence>MTSLPLQFSSGPQLGPFKQNTIGSCTLPSSTFRLLYSVQYSTVQYRTVPYSTSPPLYSFLFGRSRSQPYYFLLPSFLPSFDFPFPHSTSPFPFPSTSHFHFHFPLQCCEKDIRACPSSLPTPPPLDCTLLYRTVPYRTVPISSHAPELLAPKRPSASLVRTLIARLEFSPGPSTESSPVQLQLQLQLACIDFLLVHHTSLLLYLLLSPTAKAPTSISPGDIPLRP</sequence>
<dbReference type="GeneID" id="28833193"/>
<dbReference type="InParanoid" id="A0A194X8P7"/>
<dbReference type="RefSeq" id="XP_018070901.1">
    <property type="nucleotide sequence ID" value="XM_018223467.1"/>
</dbReference>
<protein>
    <submittedName>
        <fullName evidence="1">Uncharacterized protein</fullName>
    </submittedName>
</protein>
<gene>
    <name evidence="1" type="ORF">LY89DRAFT_86781</name>
</gene>
<proteinExistence type="predicted"/>
<evidence type="ECO:0000313" key="1">
    <source>
        <dbReference type="EMBL" id="KUJ16546.1"/>
    </source>
</evidence>
<keyword evidence="2" id="KW-1185">Reference proteome</keyword>
<name>A0A194X8P7_MOLSC</name>
<dbReference type="AlphaFoldDB" id="A0A194X8P7"/>
<dbReference type="KEGG" id="psco:LY89DRAFT_86781"/>
<dbReference type="EMBL" id="KQ947416">
    <property type="protein sequence ID" value="KUJ16546.1"/>
    <property type="molecule type" value="Genomic_DNA"/>
</dbReference>
<dbReference type="Proteomes" id="UP000070700">
    <property type="component" value="Unassembled WGS sequence"/>
</dbReference>
<accession>A0A194X8P7</accession>
<evidence type="ECO:0000313" key="2">
    <source>
        <dbReference type="Proteomes" id="UP000070700"/>
    </source>
</evidence>
<organism evidence="1 2">
    <name type="scientific">Mollisia scopiformis</name>
    <name type="common">Conifer needle endophyte fungus</name>
    <name type="synonym">Phialocephala scopiformis</name>
    <dbReference type="NCBI Taxonomy" id="149040"/>
    <lineage>
        <taxon>Eukaryota</taxon>
        <taxon>Fungi</taxon>
        <taxon>Dikarya</taxon>
        <taxon>Ascomycota</taxon>
        <taxon>Pezizomycotina</taxon>
        <taxon>Leotiomycetes</taxon>
        <taxon>Helotiales</taxon>
        <taxon>Mollisiaceae</taxon>
        <taxon>Mollisia</taxon>
    </lineage>
</organism>
<reference evidence="1 2" key="1">
    <citation type="submission" date="2015-10" db="EMBL/GenBank/DDBJ databases">
        <title>Full genome of DAOMC 229536 Phialocephala scopiformis, a fungal endophyte of spruce producing the potent anti-insectan compound rugulosin.</title>
        <authorList>
            <consortium name="DOE Joint Genome Institute"/>
            <person name="Walker A.K."/>
            <person name="Frasz S.L."/>
            <person name="Seifert K.A."/>
            <person name="Miller J.D."/>
            <person name="Mondo S.J."/>
            <person name="Labutti K."/>
            <person name="Lipzen A."/>
            <person name="Dockter R."/>
            <person name="Kennedy M."/>
            <person name="Grigoriev I.V."/>
            <person name="Spatafora J.W."/>
        </authorList>
    </citation>
    <scope>NUCLEOTIDE SEQUENCE [LARGE SCALE GENOMIC DNA]</scope>
    <source>
        <strain evidence="1 2">CBS 120377</strain>
    </source>
</reference>